<dbReference type="EMBL" id="CABVQT010000019">
    <property type="protein sequence ID" value="VWD55008.1"/>
    <property type="molecule type" value="Genomic_DNA"/>
</dbReference>
<dbReference type="InterPro" id="IPR029068">
    <property type="entry name" value="Glyas_Bleomycin-R_OHBP_Dase"/>
</dbReference>
<organism evidence="2 3">
    <name type="scientific">Burkholderia contaminans</name>
    <dbReference type="NCBI Taxonomy" id="488447"/>
    <lineage>
        <taxon>Bacteria</taxon>
        <taxon>Pseudomonadati</taxon>
        <taxon>Pseudomonadota</taxon>
        <taxon>Betaproteobacteria</taxon>
        <taxon>Burkholderiales</taxon>
        <taxon>Burkholderiaceae</taxon>
        <taxon>Burkholderia</taxon>
        <taxon>Burkholderia cepacia complex</taxon>
    </lineage>
</organism>
<accession>A0A6P3BDV3</accession>
<dbReference type="AlphaFoldDB" id="A0A6P3BDV3"/>
<dbReference type="InterPro" id="IPR037523">
    <property type="entry name" value="VOC_core"/>
</dbReference>
<dbReference type="Gene3D" id="3.10.180.10">
    <property type="entry name" value="2,3-Dihydroxybiphenyl 1,2-Dioxygenase, domain 1"/>
    <property type="match status" value="1"/>
</dbReference>
<evidence type="ECO:0000259" key="1">
    <source>
        <dbReference type="PROSITE" id="PS51819"/>
    </source>
</evidence>
<dbReference type="SUPFAM" id="SSF54593">
    <property type="entry name" value="Glyoxalase/Bleomycin resistance protein/Dihydroxybiphenyl dioxygenase"/>
    <property type="match status" value="1"/>
</dbReference>
<dbReference type="Proteomes" id="UP000494182">
    <property type="component" value="Unassembled WGS sequence"/>
</dbReference>
<evidence type="ECO:0000313" key="2">
    <source>
        <dbReference type="EMBL" id="VWD55008.1"/>
    </source>
</evidence>
<dbReference type="PROSITE" id="PS51819">
    <property type="entry name" value="VOC"/>
    <property type="match status" value="1"/>
</dbReference>
<name>A0A6P3BDV3_9BURK</name>
<proteinExistence type="predicted"/>
<protein>
    <submittedName>
        <fullName evidence="2">Glyoxalase family protein</fullName>
    </submittedName>
</protein>
<sequence>MPFATLPKTCTHGVAVTSCLLNPLACDETGTPKATSGPHLLVVIEDHSMAKPIIKTDRRATECVPGFPAWTRSMHFDHATIVTDDIDGTRRFFDEVVGLDTGPRPPFRVDGYWLYLDSRPMIHVTRATLPAHAGRSTPRIDHIALRVDTHREWVTLIDRLSGSRIDYSLSEVPLSNELQLFVSIAPGVSVEFVTTLGADEQPGIPNG</sequence>
<gene>
    <name evidence="2" type="ORF">BCO71171_05817</name>
</gene>
<reference evidence="2 3" key="1">
    <citation type="submission" date="2019-09" db="EMBL/GenBank/DDBJ databases">
        <authorList>
            <person name="Depoorter E."/>
        </authorList>
    </citation>
    <scope>NUCLEOTIDE SEQUENCE [LARGE SCALE GENOMIC DNA]</scope>
    <source>
        <strain evidence="2">R-71171</strain>
    </source>
</reference>
<evidence type="ECO:0000313" key="3">
    <source>
        <dbReference type="Proteomes" id="UP000494182"/>
    </source>
</evidence>
<feature type="domain" description="VOC" evidence="1">
    <location>
        <begin position="75"/>
        <end position="195"/>
    </location>
</feature>